<comment type="caution">
    <text evidence="2">The sequence shown here is derived from an EMBL/GenBank/DDBJ whole genome shotgun (WGS) entry which is preliminary data.</text>
</comment>
<dbReference type="Proteomes" id="UP000037943">
    <property type="component" value="Unassembled WGS sequence"/>
</dbReference>
<reference evidence="2 3" key="1">
    <citation type="submission" date="2015-10" db="EMBL/GenBank/DDBJ databases">
        <title>Comparative genomics and high-throughput reverse genetic screens identify a new phytobacterial MAMP and an Arabidopsis receptor required for immune elicitation.</title>
        <authorList>
            <person name="Mott G.A."/>
            <person name="Thakur S."/>
            <person name="Wang P.W."/>
            <person name="Desveaux D."/>
            <person name="Guttman D.S."/>
        </authorList>
    </citation>
    <scope>NUCLEOTIDE SEQUENCE [LARGE SCALE GENOMIC DNA]</scope>
    <source>
        <strain evidence="2 3">107</strain>
    </source>
</reference>
<feature type="compositionally biased region" description="Polar residues" evidence="1">
    <location>
        <begin position="128"/>
        <end position="140"/>
    </location>
</feature>
<protein>
    <submittedName>
        <fullName evidence="2">Uncharacterized protein</fullName>
    </submittedName>
</protein>
<organism evidence="2 3">
    <name type="scientific">Pseudomonas amygdali pv. lachrymans</name>
    <name type="common">Pseudomonas syringae pv. lachrymans</name>
    <dbReference type="NCBI Taxonomy" id="53707"/>
    <lineage>
        <taxon>Bacteria</taxon>
        <taxon>Pseudomonadati</taxon>
        <taxon>Pseudomonadota</taxon>
        <taxon>Gammaproteobacteria</taxon>
        <taxon>Pseudomonadales</taxon>
        <taxon>Pseudomonadaceae</taxon>
        <taxon>Pseudomonas</taxon>
        <taxon>Pseudomonas amygdali</taxon>
    </lineage>
</organism>
<gene>
    <name evidence="2" type="ORF">AC499_0531</name>
</gene>
<sequence length="140" mass="15200">MSFEVPGQAEVLSDAEIFRMWIGYHDTMPSGAEPVISDFLRDNPRYLGQNKANTLGGSKSTPRTWTSLCHLIQRLNSHVTVPGANGQWVAPERLVCQVVGAIPGLALLQYAKDKGLKVLSEKPKSAAPTLSSQSGPEVVW</sequence>
<evidence type="ECO:0000313" key="3">
    <source>
        <dbReference type="Proteomes" id="UP000037943"/>
    </source>
</evidence>
<feature type="region of interest" description="Disordered" evidence="1">
    <location>
        <begin position="121"/>
        <end position="140"/>
    </location>
</feature>
<dbReference type="EMBL" id="LGLK01000057">
    <property type="protein sequence ID" value="KPC17329.1"/>
    <property type="molecule type" value="Genomic_DNA"/>
</dbReference>
<keyword evidence="3" id="KW-1185">Reference proteome</keyword>
<evidence type="ECO:0000313" key="2">
    <source>
        <dbReference type="EMBL" id="KPC17329.1"/>
    </source>
</evidence>
<evidence type="ECO:0000256" key="1">
    <source>
        <dbReference type="SAM" id="MobiDB-lite"/>
    </source>
</evidence>
<proteinExistence type="predicted"/>
<name>A0ABR5KRA6_PSEAV</name>
<accession>A0ABR5KRA6</accession>